<organism evidence="3 4">
    <name type="scientific">Pichia membranifaciens NRRL Y-2026</name>
    <dbReference type="NCBI Taxonomy" id="763406"/>
    <lineage>
        <taxon>Eukaryota</taxon>
        <taxon>Fungi</taxon>
        <taxon>Dikarya</taxon>
        <taxon>Ascomycota</taxon>
        <taxon>Saccharomycotina</taxon>
        <taxon>Pichiomycetes</taxon>
        <taxon>Pichiales</taxon>
        <taxon>Pichiaceae</taxon>
        <taxon>Pichia</taxon>
    </lineage>
</organism>
<protein>
    <submittedName>
        <fullName evidence="3">Uncharacterized protein</fullName>
    </submittedName>
</protein>
<keyword evidence="4" id="KW-1185">Reference proteome</keyword>
<dbReference type="RefSeq" id="XP_019019567.1">
    <property type="nucleotide sequence ID" value="XM_019160191.1"/>
</dbReference>
<dbReference type="Proteomes" id="UP000094455">
    <property type="component" value="Unassembled WGS sequence"/>
</dbReference>
<dbReference type="AlphaFoldDB" id="A0A1E3NQT2"/>
<proteinExistence type="predicted"/>
<feature type="chain" id="PRO_5009133469" evidence="2">
    <location>
        <begin position="27"/>
        <end position="251"/>
    </location>
</feature>
<keyword evidence="2" id="KW-0732">Signal</keyword>
<feature type="signal peptide" evidence="2">
    <location>
        <begin position="1"/>
        <end position="26"/>
    </location>
</feature>
<dbReference type="EMBL" id="KV454001">
    <property type="protein sequence ID" value="ODQ48454.1"/>
    <property type="molecule type" value="Genomic_DNA"/>
</dbReference>
<reference evidence="3 4" key="1">
    <citation type="journal article" date="2016" name="Proc. Natl. Acad. Sci. U.S.A.">
        <title>Comparative genomics of biotechnologically important yeasts.</title>
        <authorList>
            <person name="Riley R."/>
            <person name="Haridas S."/>
            <person name="Wolfe K.H."/>
            <person name="Lopes M.R."/>
            <person name="Hittinger C.T."/>
            <person name="Goeker M."/>
            <person name="Salamov A.A."/>
            <person name="Wisecaver J.H."/>
            <person name="Long T.M."/>
            <person name="Calvey C.H."/>
            <person name="Aerts A.L."/>
            <person name="Barry K.W."/>
            <person name="Choi C."/>
            <person name="Clum A."/>
            <person name="Coughlan A.Y."/>
            <person name="Deshpande S."/>
            <person name="Douglass A.P."/>
            <person name="Hanson S.J."/>
            <person name="Klenk H.-P."/>
            <person name="LaButti K.M."/>
            <person name="Lapidus A."/>
            <person name="Lindquist E.A."/>
            <person name="Lipzen A.M."/>
            <person name="Meier-Kolthoff J.P."/>
            <person name="Ohm R.A."/>
            <person name="Otillar R.P."/>
            <person name="Pangilinan J.L."/>
            <person name="Peng Y."/>
            <person name="Rokas A."/>
            <person name="Rosa C.A."/>
            <person name="Scheuner C."/>
            <person name="Sibirny A.A."/>
            <person name="Slot J.C."/>
            <person name="Stielow J.B."/>
            <person name="Sun H."/>
            <person name="Kurtzman C.P."/>
            <person name="Blackwell M."/>
            <person name="Grigoriev I.V."/>
            <person name="Jeffries T.W."/>
        </authorList>
    </citation>
    <scope>NUCLEOTIDE SEQUENCE [LARGE SCALE GENOMIC DNA]</scope>
    <source>
        <strain evidence="3 4">NRRL Y-2026</strain>
    </source>
</reference>
<name>A0A1E3NQT2_9ASCO</name>
<sequence length="251" mass="26885">MAFFAKLKCYLTSALVIWALYHVATTCPLCKPLPYGVEQEDSLCKYTHTGYSYVKPYTQPIVAPVLEYYNGSPVKPYVDESVVVVQENYNKFVGPYVPVIQAQAEAAYAVVLDKLAALKARLDDDTLANVKKIVIPDGDNIDAFIGTPNPEQEKTVDPVTPQEDLVEPTPLPAASETNVVPNTEAAEETASSGSEPTEEVEPIPAKTDGTAAAEPSSNGKLEKLIEEAESVVGQIAAEEVIEAAQAAGQAL</sequence>
<dbReference type="GeneID" id="30176878"/>
<evidence type="ECO:0000256" key="2">
    <source>
        <dbReference type="SAM" id="SignalP"/>
    </source>
</evidence>
<evidence type="ECO:0000313" key="4">
    <source>
        <dbReference type="Proteomes" id="UP000094455"/>
    </source>
</evidence>
<gene>
    <name evidence="3" type="ORF">PICMEDRAFT_14026</name>
</gene>
<dbReference type="OrthoDB" id="4072889at2759"/>
<dbReference type="STRING" id="763406.A0A1E3NQT2"/>
<evidence type="ECO:0000313" key="3">
    <source>
        <dbReference type="EMBL" id="ODQ48454.1"/>
    </source>
</evidence>
<feature type="region of interest" description="Disordered" evidence="1">
    <location>
        <begin position="144"/>
        <end position="218"/>
    </location>
</feature>
<accession>A0A1E3NQT2</accession>
<evidence type="ECO:0000256" key="1">
    <source>
        <dbReference type="SAM" id="MobiDB-lite"/>
    </source>
</evidence>